<comment type="cofactor">
    <cofactor evidence="10">
        <name>Mg(2+)</name>
        <dbReference type="ChEBI" id="CHEBI:18420"/>
    </cofactor>
    <text evidence="10">Mg(2+) is required for catalysis and for stabilizing the dimer.</text>
</comment>
<name>A0A1Y2F8X6_9BASI</name>
<dbReference type="FunFam" id="3.20.20.120:FF:000002">
    <property type="entry name" value="Enolase 1"/>
    <property type="match status" value="1"/>
</dbReference>
<dbReference type="Gene3D" id="3.20.20.120">
    <property type="entry name" value="Enolase-like C-terminal domain"/>
    <property type="match status" value="1"/>
</dbReference>
<dbReference type="InterPro" id="IPR020810">
    <property type="entry name" value="Enolase_C"/>
</dbReference>
<feature type="active site" description="Proton donor" evidence="8">
    <location>
        <position position="212"/>
    </location>
</feature>
<evidence type="ECO:0000256" key="2">
    <source>
        <dbReference type="ARBA" id="ARBA00009604"/>
    </source>
</evidence>
<comment type="catalytic activity">
    <reaction evidence="7">
        <text>(2R)-2-phosphoglycerate = phosphoenolpyruvate + H2O</text>
        <dbReference type="Rhea" id="RHEA:10164"/>
        <dbReference type="ChEBI" id="CHEBI:15377"/>
        <dbReference type="ChEBI" id="CHEBI:58289"/>
        <dbReference type="ChEBI" id="CHEBI:58702"/>
        <dbReference type="EC" id="4.2.1.11"/>
    </reaction>
</comment>
<evidence type="ECO:0000259" key="11">
    <source>
        <dbReference type="SMART" id="SM01192"/>
    </source>
</evidence>
<dbReference type="InterPro" id="IPR020809">
    <property type="entry name" value="Enolase_CS"/>
</dbReference>
<dbReference type="GO" id="GO:0004634">
    <property type="term" value="F:phosphopyruvate hydratase activity"/>
    <property type="evidence" value="ECO:0007669"/>
    <property type="project" value="UniProtKB-EC"/>
</dbReference>
<keyword evidence="14" id="KW-1185">Reference proteome</keyword>
<gene>
    <name evidence="13" type="ORF">BCR35DRAFT_321492</name>
</gene>
<evidence type="ECO:0000256" key="3">
    <source>
        <dbReference type="ARBA" id="ARBA00012058"/>
    </source>
</evidence>
<dbReference type="GO" id="GO:0000287">
    <property type="term" value="F:magnesium ion binding"/>
    <property type="evidence" value="ECO:0007669"/>
    <property type="project" value="InterPro"/>
</dbReference>
<dbReference type="PANTHER" id="PTHR11902">
    <property type="entry name" value="ENOLASE"/>
    <property type="match status" value="1"/>
</dbReference>
<feature type="binding site" evidence="9">
    <location>
        <position position="397"/>
    </location>
    <ligand>
        <name>substrate</name>
    </ligand>
</feature>
<keyword evidence="10" id="KW-0479">Metal-binding</keyword>
<dbReference type="FunCoup" id="A0A1Y2F8X6">
    <property type="interactions" value="363"/>
</dbReference>
<dbReference type="PIRSF" id="PIRSF001400">
    <property type="entry name" value="Enolase"/>
    <property type="match status" value="1"/>
</dbReference>
<dbReference type="UniPathway" id="UPA00109">
    <property type="reaction ID" value="UER00187"/>
</dbReference>
<dbReference type="EC" id="4.2.1.11" evidence="3"/>
<feature type="binding site" evidence="9">
    <location>
        <position position="160"/>
    </location>
    <ligand>
        <name>substrate</name>
    </ligand>
</feature>
<feature type="active site" description="Proton acceptor" evidence="8">
    <location>
        <position position="346"/>
    </location>
</feature>
<comment type="caution">
    <text evidence="13">The sequence shown here is derived from an EMBL/GenBank/DDBJ whole genome shotgun (WGS) entry which is preliminary data.</text>
</comment>
<reference evidence="13 14" key="1">
    <citation type="submission" date="2016-07" db="EMBL/GenBank/DDBJ databases">
        <title>Pervasive Adenine N6-methylation of Active Genes in Fungi.</title>
        <authorList>
            <consortium name="DOE Joint Genome Institute"/>
            <person name="Mondo S.J."/>
            <person name="Dannebaum R.O."/>
            <person name="Kuo R.C."/>
            <person name="Labutti K."/>
            <person name="Haridas S."/>
            <person name="Kuo A."/>
            <person name="Salamov A."/>
            <person name="Ahrendt S.R."/>
            <person name="Lipzen A."/>
            <person name="Sullivan W."/>
            <person name="Andreopoulos W.B."/>
            <person name="Clum A."/>
            <person name="Lindquist E."/>
            <person name="Daum C."/>
            <person name="Ramamoorthy G.K."/>
            <person name="Gryganskyi A."/>
            <person name="Culley D."/>
            <person name="Magnuson J.K."/>
            <person name="James T.Y."/>
            <person name="O'Malley M.A."/>
            <person name="Stajich J.E."/>
            <person name="Spatafora J.W."/>
            <person name="Visel A."/>
            <person name="Grigoriev I.V."/>
        </authorList>
    </citation>
    <scope>NUCLEOTIDE SEQUENCE [LARGE SCALE GENOMIC DNA]</scope>
    <source>
        <strain evidence="13 14">62-1032</strain>
    </source>
</reference>
<evidence type="ECO:0000313" key="13">
    <source>
        <dbReference type="EMBL" id="ORY79355.1"/>
    </source>
</evidence>
<dbReference type="NCBIfam" id="TIGR01060">
    <property type="entry name" value="eno"/>
    <property type="match status" value="1"/>
</dbReference>
<evidence type="ECO:0000256" key="10">
    <source>
        <dbReference type="PIRSR" id="PIRSR001400-3"/>
    </source>
</evidence>
<comment type="similarity">
    <text evidence="2">Belongs to the enolase family.</text>
</comment>
<evidence type="ECO:0000256" key="1">
    <source>
        <dbReference type="ARBA" id="ARBA00005031"/>
    </source>
</evidence>
<keyword evidence="5" id="KW-0324">Glycolysis</keyword>
<dbReference type="PANTHER" id="PTHR11902:SF1">
    <property type="entry name" value="ENOLASE"/>
    <property type="match status" value="1"/>
</dbReference>
<dbReference type="CDD" id="cd03313">
    <property type="entry name" value="enolase"/>
    <property type="match status" value="1"/>
</dbReference>
<dbReference type="SFLD" id="SFLDS00001">
    <property type="entry name" value="Enolase"/>
    <property type="match status" value="1"/>
</dbReference>
<feature type="binding site" evidence="10">
    <location>
        <position position="321"/>
    </location>
    <ligand>
        <name>Mg(2+)</name>
        <dbReference type="ChEBI" id="CHEBI:18420"/>
    </ligand>
</feature>
<evidence type="ECO:0000256" key="4">
    <source>
        <dbReference type="ARBA" id="ARBA00022842"/>
    </source>
</evidence>
<dbReference type="Pfam" id="PF00113">
    <property type="entry name" value="Enolase_C"/>
    <property type="match status" value="1"/>
</dbReference>
<dbReference type="InterPro" id="IPR029017">
    <property type="entry name" value="Enolase-like_N"/>
</dbReference>
<dbReference type="PRINTS" id="PR00148">
    <property type="entry name" value="ENOLASE"/>
</dbReference>
<feature type="binding site" evidence="9">
    <location>
        <position position="321"/>
    </location>
    <ligand>
        <name>substrate</name>
    </ligand>
</feature>
<organism evidence="13 14">
    <name type="scientific">Leucosporidium creatinivorum</name>
    <dbReference type="NCBI Taxonomy" id="106004"/>
    <lineage>
        <taxon>Eukaryota</taxon>
        <taxon>Fungi</taxon>
        <taxon>Dikarya</taxon>
        <taxon>Basidiomycota</taxon>
        <taxon>Pucciniomycotina</taxon>
        <taxon>Microbotryomycetes</taxon>
        <taxon>Leucosporidiales</taxon>
        <taxon>Leucosporidium</taxon>
    </lineage>
</organism>
<dbReference type="AlphaFoldDB" id="A0A1Y2F8X6"/>
<evidence type="ECO:0000256" key="7">
    <source>
        <dbReference type="ARBA" id="ARBA00048333"/>
    </source>
</evidence>
<dbReference type="EMBL" id="MCGR01000027">
    <property type="protein sequence ID" value="ORY79355.1"/>
    <property type="molecule type" value="Genomic_DNA"/>
</dbReference>
<keyword evidence="4 10" id="KW-0460">Magnesium</keyword>
<sequence>MSTISRVHARQVWDSRGNPTVEVDVTTDKGLFRAIVPSGASTGVHEAVELRDGDKTKYGGKGVHKAVANVNDIIAPALIKSGLDLADQEAIDDFLIKLDGTPNKGKLGANAILGVSIAVAKAAAAQKGVPLYQHFADLAGVKAPFVLPTPAFNVINGGSHAGNALAFQEFMILPTGAKDFEEAMQMGTETYHALKNVIKAKYGQDATNVGDEGGFAPNVQGAEESLELLTEAIKKAGYSGKVQIGLDVASSEFYKDGKYDLDFKNPNSDPSKWLTGKELAAVYASYTEKYDIVSIEDPFDQDDWEAWTHLTATSPIQIVGDDLTVTNPLRIKTAIEKKACNGLLLKVNQIGTITESIKAAQLSQSDGWGVMVSHRSGETEDTTIADLVVALGVGEIKTGAPCRSERVAKYNALLRIDDEIKSAGGTTIYAGKQGLSVGPTPAPLSVKA</sequence>
<dbReference type="SUPFAM" id="SSF54826">
    <property type="entry name" value="Enolase N-terminal domain-like"/>
    <property type="match status" value="1"/>
</dbReference>
<evidence type="ECO:0000256" key="6">
    <source>
        <dbReference type="ARBA" id="ARBA00023239"/>
    </source>
</evidence>
<feature type="domain" description="Enolase N-terminal" evidence="12">
    <location>
        <begin position="4"/>
        <end position="135"/>
    </location>
</feature>
<keyword evidence="6" id="KW-0456">Lyase</keyword>
<dbReference type="SMART" id="SM01193">
    <property type="entry name" value="Enolase_N"/>
    <property type="match status" value="1"/>
</dbReference>
<evidence type="ECO:0000256" key="5">
    <source>
        <dbReference type="ARBA" id="ARBA00023152"/>
    </source>
</evidence>
<evidence type="ECO:0000259" key="12">
    <source>
        <dbReference type="SMART" id="SM01193"/>
    </source>
</evidence>
<feature type="binding site" evidence="9">
    <location>
        <begin position="373"/>
        <end position="376"/>
    </location>
    <ligand>
        <name>substrate</name>
    </ligand>
</feature>
<feature type="binding site" evidence="9">
    <location>
        <position position="296"/>
    </location>
    <ligand>
        <name>substrate</name>
    </ligand>
</feature>
<accession>A0A1Y2F8X6</accession>
<dbReference type="InterPro" id="IPR020811">
    <property type="entry name" value="Enolase_N"/>
</dbReference>
<protein>
    <recommendedName>
        <fullName evidence="3">phosphopyruvate hydratase</fullName>
        <ecNumber evidence="3">4.2.1.11</ecNumber>
    </recommendedName>
</protein>
<evidence type="ECO:0000256" key="9">
    <source>
        <dbReference type="PIRSR" id="PIRSR001400-2"/>
    </source>
</evidence>
<dbReference type="SFLD" id="SFLDG00178">
    <property type="entry name" value="enolase"/>
    <property type="match status" value="1"/>
</dbReference>
<dbReference type="STRING" id="106004.A0A1Y2F8X6"/>
<dbReference type="InterPro" id="IPR036849">
    <property type="entry name" value="Enolase-like_C_sf"/>
</dbReference>
<comment type="pathway">
    <text evidence="1">Carbohydrate degradation; glycolysis; pyruvate from D-glyceraldehyde 3-phosphate: step 4/5.</text>
</comment>
<dbReference type="SUPFAM" id="SSF51604">
    <property type="entry name" value="Enolase C-terminal domain-like"/>
    <property type="match status" value="1"/>
</dbReference>
<dbReference type="GO" id="GO:0006096">
    <property type="term" value="P:glycolytic process"/>
    <property type="evidence" value="ECO:0007669"/>
    <property type="project" value="UniProtKB-UniPathway"/>
</dbReference>
<dbReference type="Proteomes" id="UP000193467">
    <property type="component" value="Unassembled WGS sequence"/>
</dbReference>
<dbReference type="SMART" id="SM01192">
    <property type="entry name" value="Enolase_C"/>
    <property type="match status" value="1"/>
</dbReference>
<proteinExistence type="inferred from homology"/>
<feature type="binding site" evidence="9">
    <location>
        <position position="169"/>
    </location>
    <ligand>
        <name>substrate</name>
    </ligand>
</feature>
<dbReference type="InterPro" id="IPR000941">
    <property type="entry name" value="Enolase"/>
</dbReference>
<dbReference type="OrthoDB" id="1739814at2759"/>
<evidence type="ECO:0000256" key="8">
    <source>
        <dbReference type="PIRSR" id="PIRSR001400-1"/>
    </source>
</evidence>
<dbReference type="SFLD" id="SFLDF00002">
    <property type="entry name" value="enolase"/>
    <property type="match status" value="1"/>
</dbReference>
<dbReference type="Pfam" id="PF03952">
    <property type="entry name" value="Enolase_N"/>
    <property type="match status" value="1"/>
</dbReference>
<dbReference type="FunFam" id="3.30.390.10:FF:000001">
    <property type="entry name" value="Enolase"/>
    <property type="match status" value="1"/>
</dbReference>
<feature type="domain" description="Enolase C-terminal TIM barrel" evidence="11">
    <location>
        <begin position="144"/>
        <end position="437"/>
    </location>
</feature>
<dbReference type="InParanoid" id="A0A1Y2F8X6"/>
<evidence type="ECO:0000313" key="14">
    <source>
        <dbReference type="Proteomes" id="UP000193467"/>
    </source>
</evidence>
<dbReference type="HAMAP" id="MF_00318">
    <property type="entry name" value="Enolase"/>
    <property type="match status" value="1"/>
</dbReference>
<dbReference type="GO" id="GO:0000015">
    <property type="term" value="C:phosphopyruvate hydratase complex"/>
    <property type="evidence" value="ECO:0007669"/>
    <property type="project" value="InterPro"/>
</dbReference>
<dbReference type="Gene3D" id="3.30.390.10">
    <property type="entry name" value="Enolase-like, N-terminal domain"/>
    <property type="match status" value="1"/>
</dbReference>
<dbReference type="PROSITE" id="PS00164">
    <property type="entry name" value="ENOLASE"/>
    <property type="match status" value="1"/>
</dbReference>
<feature type="binding site" evidence="10">
    <location>
        <position position="296"/>
    </location>
    <ligand>
        <name>Mg(2+)</name>
        <dbReference type="ChEBI" id="CHEBI:18420"/>
    </ligand>
</feature>
<feature type="binding site" evidence="10">
    <location>
        <position position="247"/>
    </location>
    <ligand>
        <name>Mg(2+)</name>
        <dbReference type="ChEBI" id="CHEBI:18420"/>
    </ligand>
</feature>